<dbReference type="PANTHER" id="PTHR23155">
    <property type="entry name" value="DISEASE RESISTANCE PROTEIN RP"/>
    <property type="match status" value="1"/>
</dbReference>
<comment type="caution">
    <text evidence="1">The sequence shown here is derived from an EMBL/GenBank/DDBJ whole genome shotgun (WGS) entry which is preliminary data.</text>
</comment>
<proteinExistence type="predicted"/>
<dbReference type="Proteomes" id="UP000775213">
    <property type="component" value="Unassembled WGS sequence"/>
</dbReference>
<dbReference type="InterPro" id="IPR044974">
    <property type="entry name" value="Disease_R_plants"/>
</dbReference>
<dbReference type="InterPro" id="IPR042197">
    <property type="entry name" value="Apaf_helical"/>
</dbReference>
<organism evidence="1 2">
    <name type="scientific">Dendrobium chrysotoxum</name>
    <name type="common">Orchid</name>
    <dbReference type="NCBI Taxonomy" id="161865"/>
    <lineage>
        <taxon>Eukaryota</taxon>
        <taxon>Viridiplantae</taxon>
        <taxon>Streptophyta</taxon>
        <taxon>Embryophyta</taxon>
        <taxon>Tracheophyta</taxon>
        <taxon>Spermatophyta</taxon>
        <taxon>Magnoliopsida</taxon>
        <taxon>Liliopsida</taxon>
        <taxon>Asparagales</taxon>
        <taxon>Orchidaceae</taxon>
        <taxon>Epidendroideae</taxon>
        <taxon>Malaxideae</taxon>
        <taxon>Dendrobiinae</taxon>
        <taxon>Dendrobium</taxon>
    </lineage>
</organism>
<accession>A0AAV7GBV8</accession>
<gene>
    <name evidence="1" type="ORF">IEQ34_017587</name>
</gene>
<evidence type="ECO:0000313" key="2">
    <source>
        <dbReference type="Proteomes" id="UP000775213"/>
    </source>
</evidence>
<dbReference type="EMBL" id="JAGFBR010000016">
    <property type="protein sequence ID" value="KAH0453263.1"/>
    <property type="molecule type" value="Genomic_DNA"/>
</dbReference>
<keyword evidence="2" id="KW-1185">Reference proteome</keyword>
<sequence length="130" mass="14776">MWVYFSINFDAKKKLDSLDALQRKLKEEIVKLTGLEEDECLQLHDSHALTCSHFGEIVKNILGSPLATKVIGGVLEDNLDEKHWMTVLESNLLGQNSINSILRLSYIVLPKHLQNCFAFLLHVSTRSGIW</sequence>
<dbReference type="PANTHER" id="PTHR23155:SF1241">
    <property type="entry name" value="DISEASE RESISTANCE RPP13-LIKE PROTEIN 1-RELATED"/>
    <property type="match status" value="1"/>
</dbReference>
<protein>
    <submittedName>
        <fullName evidence="1">Uncharacterized protein</fullName>
    </submittedName>
</protein>
<dbReference type="AlphaFoldDB" id="A0AAV7GBV8"/>
<name>A0AAV7GBV8_DENCH</name>
<dbReference type="SUPFAM" id="SSF52540">
    <property type="entry name" value="P-loop containing nucleoside triphosphate hydrolases"/>
    <property type="match status" value="1"/>
</dbReference>
<dbReference type="InterPro" id="IPR027417">
    <property type="entry name" value="P-loop_NTPase"/>
</dbReference>
<dbReference type="Gene3D" id="1.10.8.430">
    <property type="entry name" value="Helical domain of apoptotic protease-activating factors"/>
    <property type="match status" value="1"/>
</dbReference>
<evidence type="ECO:0000313" key="1">
    <source>
        <dbReference type="EMBL" id="KAH0453263.1"/>
    </source>
</evidence>
<dbReference type="GO" id="GO:0098542">
    <property type="term" value="P:defense response to other organism"/>
    <property type="evidence" value="ECO:0007669"/>
    <property type="project" value="TreeGrafter"/>
</dbReference>
<reference evidence="1 2" key="1">
    <citation type="journal article" date="2021" name="Hortic Res">
        <title>Chromosome-scale assembly of the Dendrobium chrysotoxum genome enhances the understanding of orchid evolution.</title>
        <authorList>
            <person name="Zhang Y."/>
            <person name="Zhang G.Q."/>
            <person name="Zhang D."/>
            <person name="Liu X.D."/>
            <person name="Xu X.Y."/>
            <person name="Sun W.H."/>
            <person name="Yu X."/>
            <person name="Zhu X."/>
            <person name="Wang Z.W."/>
            <person name="Zhao X."/>
            <person name="Zhong W.Y."/>
            <person name="Chen H."/>
            <person name="Yin W.L."/>
            <person name="Huang T."/>
            <person name="Niu S.C."/>
            <person name="Liu Z.J."/>
        </authorList>
    </citation>
    <scope>NUCLEOTIDE SEQUENCE [LARGE SCALE GENOMIC DNA]</scope>
    <source>
        <strain evidence="1">Lindl</strain>
    </source>
</reference>